<evidence type="ECO:0000313" key="5">
    <source>
        <dbReference type="Proteomes" id="UP000194360"/>
    </source>
</evidence>
<comment type="similarity">
    <text evidence="1 2">Belongs to the cytochrome P450 family.</text>
</comment>
<dbReference type="InterPro" id="IPR036396">
    <property type="entry name" value="Cyt_P450_sf"/>
</dbReference>
<keyword evidence="5" id="KW-1185">Reference proteome</keyword>
<dbReference type="InterPro" id="IPR017972">
    <property type="entry name" value="Cyt_P450_CS"/>
</dbReference>
<protein>
    <submittedName>
        <fullName evidence="4">Cytochrome P450 FAS1</fullName>
        <ecNumber evidence="4">1.14.-.-</ecNumber>
    </submittedName>
</protein>
<reference evidence="4 5" key="1">
    <citation type="submission" date="2016-09" db="EMBL/GenBank/DDBJ databases">
        <title>Pseudonocardia autotrophica DSM535, a candidate organism with high potential of specific P450 cytochromes.</title>
        <authorList>
            <person name="Grumaz C."/>
            <person name="Vainshtein Y."/>
            <person name="Kirstahler P."/>
            <person name="Sohn K."/>
        </authorList>
    </citation>
    <scope>NUCLEOTIDE SEQUENCE [LARGE SCALE GENOMIC DNA]</scope>
    <source>
        <strain evidence="4 5">DSM 535</strain>
    </source>
</reference>
<accession>A0A1Y2N006</accession>
<dbReference type="GO" id="GO:0016705">
    <property type="term" value="F:oxidoreductase activity, acting on paired donors, with incorporation or reduction of molecular oxygen"/>
    <property type="evidence" value="ECO:0007669"/>
    <property type="project" value="InterPro"/>
</dbReference>
<keyword evidence="2" id="KW-0408">Iron</keyword>
<dbReference type="EMBL" id="MIGB01000011">
    <property type="protein sequence ID" value="OSY40793.1"/>
    <property type="molecule type" value="Genomic_DNA"/>
</dbReference>
<keyword evidence="2" id="KW-0479">Metal-binding</keyword>
<dbReference type="GO" id="GO:0005506">
    <property type="term" value="F:iron ion binding"/>
    <property type="evidence" value="ECO:0007669"/>
    <property type="project" value="InterPro"/>
</dbReference>
<feature type="compositionally biased region" description="Polar residues" evidence="3">
    <location>
        <begin position="1"/>
        <end position="16"/>
    </location>
</feature>
<dbReference type="GO" id="GO:0004497">
    <property type="term" value="F:monooxygenase activity"/>
    <property type="evidence" value="ECO:0007669"/>
    <property type="project" value="UniProtKB-KW"/>
</dbReference>
<dbReference type="PROSITE" id="PS00086">
    <property type="entry name" value="CYTOCHROME_P450"/>
    <property type="match status" value="1"/>
</dbReference>
<organism evidence="4 5">
    <name type="scientific">Pseudonocardia autotrophica</name>
    <name type="common">Amycolata autotrophica</name>
    <name type="synonym">Nocardia autotrophica</name>
    <dbReference type="NCBI Taxonomy" id="2074"/>
    <lineage>
        <taxon>Bacteria</taxon>
        <taxon>Bacillati</taxon>
        <taxon>Actinomycetota</taxon>
        <taxon>Actinomycetes</taxon>
        <taxon>Pseudonocardiales</taxon>
        <taxon>Pseudonocardiaceae</taxon>
        <taxon>Pseudonocardia</taxon>
    </lineage>
</organism>
<dbReference type="PANTHER" id="PTHR46696">
    <property type="entry name" value="P450, PUTATIVE (EUROFUNG)-RELATED"/>
    <property type="match status" value="1"/>
</dbReference>
<dbReference type="InterPro" id="IPR001128">
    <property type="entry name" value="Cyt_P450"/>
</dbReference>
<dbReference type="OrthoDB" id="54272at2"/>
<dbReference type="PANTHER" id="PTHR46696:SF6">
    <property type="entry name" value="P450, PUTATIVE (EUROFUNG)-RELATED"/>
    <property type="match status" value="1"/>
</dbReference>
<dbReference type="AlphaFoldDB" id="A0A1Y2N006"/>
<comment type="caution">
    <text evidence="4">The sequence shown here is derived from an EMBL/GenBank/DDBJ whole genome shotgun (WGS) entry which is preliminary data.</text>
</comment>
<keyword evidence="2" id="KW-0503">Monooxygenase</keyword>
<dbReference type="SUPFAM" id="SSF48264">
    <property type="entry name" value="Cytochrome P450"/>
    <property type="match status" value="1"/>
</dbReference>
<dbReference type="Proteomes" id="UP000194360">
    <property type="component" value="Unassembled WGS sequence"/>
</dbReference>
<dbReference type="RefSeq" id="WP_085912803.1">
    <property type="nucleotide sequence ID" value="NZ_AP018920.1"/>
</dbReference>
<dbReference type="EC" id="1.14.-.-" evidence="4"/>
<feature type="region of interest" description="Disordered" evidence="3">
    <location>
        <begin position="1"/>
        <end position="20"/>
    </location>
</feature>
<evidence type="ECO:0000256" key="3">
    <source>
        <dbReference type="SAM" id="MobiDB-lite"/>
    </source>
</evidence>
<dbReference type="CDD" id="cd00302">
    <property type="entry name" value="cytochrome_P450"/>
    <property type="match status" value="1"/>
</dbReference>
<gene>
    <name evidence="4" type="primary">fas1</name>
    <name evidence="4" type="ORF">BG845_02551</name>
</gene>
<evidence type="ECO:0000313" key="4">
    <source>
        <dbReference type="EMBL" id="OSY40793.1"/>
    </source>
</evidence>
<dbReference type="Pfam" id="PF00067">
    <property type="entry name" value="p450"/>
    <property type="match status" value="1"/>
</dbReference>
<dbReference type="GO" id="GO:0020037">
    <property type="term" value="F:heme binding"/>
    <property type="evidence" value="ECO:0007669"/>
    <property type="project" value="InterPro"/>
</dbReference>
<keyword evidence="2 4" id="KW-0560">Oxidoreductase</keyword>
<dbReference type="STRING" id="2074.BG845_02551"/>
<name>A0A1Y2N006_PSEAH</name>
<proteinExistence type="inferred from homology"/>
<evidence type="ECO:0000256" key="2">
    <source>
        <dbReference type="RuleBase" id="RU000461"/>
    </source>
</evidence>
<evidence type="ECO:0000256" key="1">
    <source>
        <dbReference type="ARBA" id="ARBA00010617"/>
    </source>
</evidence>
<keyword evidence="2" id="KW-0349">Heme</keyword>
<dbReference type="Gene3D" id="1.10.630.10">
    <property type="entry name" value="Cytochrome P450"/>
    <property type="match status" value="1"/>
</dbReference>
<sequence>MTSETTRSTAGTPSTQDPREWLELTEYREVEEVLRRGREFLTGGGPAESEDVHVSLVAIDGREHLARRRALMRMINPSRPWGAEGTLIDEVFAEDMARLRAGVEPVDGLVHFDLVEFLRGIIWRFTAKFVGIDGIDDQEQTARFVALAVPLVNGIAIEYVPEDRRDEAREQARRARAVIREDLFLPSLERRRALVDAGTPDDELPGDLLTSLLQAGASDELIFTEAVQLLAASVNNPVLQSTLAVDDLLRWLESHPADRARIGERDFLNAAVKETLRLHRATRPYLTRRAATDVTLASTGRFVPQGTWIAGYLMDADHDPSVFGDDAHEYDPHRTLADPEVARFGLAFGAGPHVCIGRPMLLWEQGDERAQGVQTKVLRFLLESGVRADPDGQHPMTGERGSHRFTRYDVVVPADPAS</sequence>